<gene>
    <name evidence="1" type="ORF">LX32DRAFT_260949</name>
</gene>
<evidence type="ECO:0000313" key="2">
    <source>
        <dbReference type="Proteomes" id="UP001232148"/>
    </source>
</evidence>
<dbReference type="Proteomes" id="UP001232148">
    <property type="component" value="Unassembled WGS sequence"/>
</dbReference>
<name>A0AAD9LUU6_9PEZI</name>
<accession>A0AAD9LUU6</accession>
<reference evidence="1" key="1">
    <citation type="submission" date="2021-06" db="EMBL/GenBank/DDBJ databases">
        <title>Comparative genomics, transcriptomics and evolutionary studies reveal genomic signatures of adaptation to plant cell wall in hemibiotrophic fungi.</title>
        <authorList>
            <consortium name="DOE Joint Genome Institute"/>
            <person name="Baroncelli R."/>
            <person name="Diaz J.F."/>
            <person name="Benocci T."/>
            <person name="Peng M."/>
            <person name="Battaglia E."/>
            <person name="Haridas S."/>
            <person name="Andreopoulos W."/>
            <person name="Labutti K."/>
            <person name="Pangilinan J."/>
            <person name="Floch G.L."/>
            <person name="Makela M.R."/>
            <person name="Henrissat B."/>
            <person name="Grigoriev I.V."/>
            <person name="Crouch J.A."/>
            <person name="De Vries R.P."/>
            <person name="Sukno S.A."/>
            <person name="Thon M.R."/>
        </authorList>
    </citation>
    <scope>NUCLEOTIDE SEQUENCE</scope>
    <source>
        <strain evidence="1">MAFF235873</strain>
    </source>
</reference>
<organism evidence="1 2">
    <name type="scientific">Colletotrichum zoysiae</name>
    <dbReference type="NCBI Taxonomy" id="1216348"/>
    <lineage>
        <taxon>Eukaryota</taxon>
        <taxon>Fungi</taxon>
        <taxon>Dikarya</taxon>
        <taxon>Ascomycota</taxon>
        <taxon>Pezizomycotina</taxon>
        <taxon>Sordariomycetes</taxon>
        <taxon>Hypocreomycetidae</taxon>
        <taxon>Glomerellales</taxon>
        <taxon>Glomerellaceae</taxon>
        <taxon>Colletotrichum</taxon>
        <taxon>Colletotrichum graminicola species complex</taxon>
    </lineage>
</organism>
<proteinExistence type="predicted"/>
<protein>
    <submittedName>
        <fullName evidence="1">Uncharacterized protein</fullName>
    </submittedName>
</protein>
<comment type="caution">
    <text evidence="1">The sequence shown here is derived from an EMBL/GenBank/DDBJ whole genome shotgun (WGS) entry which is preliminary data.</text>
</comment>
<evidence type="ECO:0000313" key="1">
    <source>
        <dbReference type="EMBL" id="KAK2021312.1"/>
    </source>
</evidence>
<dbReference type="EMBL" id="MU843116">
    <property type="protein sequence ID" value="KAK2021312.1"/>
    <property type="molecule type" value="Genomic_DNA"/>
</dbReference>
<keyword evidence="2" id="KW-1185">Reference proteome</keyword>
<sequence>MRRSPWIVAYLPQGALHHCTPHHTTPHYTYLPHYLSTYIHTYTLVRIRRGEGGGQHNIQDTRLLTFNAVSSHCAPGANYINTGSSANGPQPISTDVARLRHHRRFFVWTGPSDAYPSREKQRQNPCLAPGFVQSERCGSTSGAPKDPWFLSLQPQFANLMSVSRHSGLLHSLLTPPAVAPVWLRACPGPPILGQTVCRPERPRRRTD</sequence>
<dbReference type="AlphaFoldDB" id="A0AAD9LUU6"/>